<sequence length="480" mass="49364">MLALPLAAVIILHADAAEMGWLATAQLLPALLFSLAAGAWVDRRAQRRRLMIVSDLARAVLIASLPIAYAFDLLSLVQLYVTAFAVGSLTVLFDVCNATLFVSLVPSTRYVEANALINGSRSLSYVAGPSVGGFLVQLLAAPLALVADALTYLISARCLTRIDPAEPPPSTPAKGHFSAGLRWVVGSPVMRATFAASATIQFFNFMFHTLFVLYVTTELGLSAGVLGAILGVGAVGGLVGAATAGRVIRRLGIGRAAILGLALFSMPLLLVPLADGPTPLVLTLLFLAELGCCVGAMFADIAMNSLHAALIPNALRARVTGAYRMLTHGVRPLGALTAGALGSTIGLRPTLWIGTAGAVLSLLWVLPSPVPHIRDLPTPEPNPEAGPELGRDLDGEGAGVPSHGESAHGEPGLDIVADFGPSGLAVPVPVPVPVGEAARPTEPAELTGRTEPLEAVEQGGRSKAVSEAAGPCTEASETPG</sequence>
<evidence type="ECO:0000256" key="7">
    <source>
        <dbReference type="SAM" id="Phobius"/>
    </source>
</evidence>
<protein>
    <submittedName>
        <fullName evidence="8">MFS family permease</fullName>
    </submittedName>
</protein>
<dbReference type="Proteomes" id="UP000588098">
    <property type="component" value="Unassembled WGS sequence"/>
</dbReference>
<organism evidence="8 9">
    <name type="scientific">Streptomyces zagrosensis</name>
    <dbReference type="NCBI Taxonomy" id="1042984"/>
    <lineage>
        <taxon>Bacteria</taxon>
        <taxon>Bacillati</taxon>
        <taxon>Actinomycetota</taxon>
        <taxon>Actinomycetes</taxon>
        <taxon>Kitasatosporales</taxon>
        <taxon>Streptomycetaceae</taxon>
        <taxon>Streptomyces</taxon>
    </lineage>
</organism>
<evidence type="ECO:0000256" key="1">
    <source>
        <dbReference type="ARBA" id="ARBA00004651"/>
    </source>
</evidence>
<dbReference type="InterPro" id="IPR011701">
    <property type="entry name" value="MFS"/>
</dbReference>
<comment type="caution">
    <text evidence="8">The sequence shown here is derived from an EMBL/GenBank/DDBJ whole genome shotgun (WGS) entry which is preliminary data.</text>
</comment>
<evidence type="ECO:0000313" key="9">
    <source>
        <dbReference type="Proteomes" id="UP000588098"/>
    </source>
</evidence>
<dbReference type="EMBL" id="JACHJL010000001">
    <property type="protein sequence ID" value="MBB5933018.1"/>
    <property type="molecule type" value="Genomic_DNA"/>
</dbReference>
<feature type="transmembrane region" description="Helical" evidence="7">
    <location>
        <begin position="50"/>
        <end position="71"/>
    </location>
</feature>
<proteinExistence type="predicted"/>
<dbReference type="SUPFAM" id="SSF103473">
    <property type="entry name" value="MFS general substrate transporter"/>
    <property type="match status" value="1"/>
</dbReference>
<dbReference type="GO" id="GO:0022857">
    <property type="term" value="F:transmembrane transporter activity"/>
    <property type="evidence" value="ECO:0007669"/>
    <property type="project" value="InterPro"/>
</dbReference>
<dbReference type="CDD" id="cd06173">
    <property type="entry name" value="MFS_MefA_like"/>
    <property type="match status" value="1"/>
</dbReference>
<keyword evidence="9" id="KW-1185">Reference proteome</keyword>
<keyword evidence="5 7" id="KW-0472">Membrane</keyword>
<feature type="transmembrane region" description="Helical" evidence="7">
    <location>
        <begin position="26"/>
        <end position="43"/>
    </location>
</feature>
<keyword evidence="4 7" id="KW-1133">Transmembrane helix</keyword>
<dbReference type="GO" id="GO:0005886">
    <property type="term" value="C:plasma membrane"/>
    <property type="evidence" value="ECO:0007669"/>
    <property type="project" value="UniProtKB-SubCell"/>
</dbReference>
<dbReference type="AlphaFoldDB" id="A0A7W9UVS5"/>
<dbReference type="Gene3D" id="1.20.1250.20">
    <property type="entry name" value="MFS general substrate transporter like domains"/>
    <property type="match status" value="1"/>
</dbReference>
<dbReference type="InterPro" id="IPR036259">
    <property type="entry name" value="MFS_trans_sf"/>
</dbReference>
<keyword evidence="2" id="KW-1003">Cell membrane</keyword>
<evidence type="ECO:0000256" key="6">
    <source>
        <dbReference type="SAM" id="MobiDB-lite"/>
    </source>
</evidence>
<evidence type="ECO:0000256" key="3">
    <source>
        <dbReference type="ARBA" id="ARBA00022692"/>
    </source>
</evidence>
<dbReference type="PANTHER" id="PTHR23513">
    <property type="entry name" value="INTEGRAL MEMBRANE EFFLUX PROTEIN-RELATED"/>
    <property type="match status" value="1"/>
</dbReference>
<comment type="subcellular location">
    <subcellularLocation>
        <location evidence="1">Cell membrane</location>
        <topology evidence="1">Multi-pass membrane protein</topology>
    </subcellularLocation>
</comment>
<gene>
    <name evidence="8" type="ORF">FHS42_000036</name>
</gene>
<feature type="transmembrane region" description="Helical" evidence="7">
    <location>
        <begin position="192"/>
        <end position="215"/>
    </location>
</feature>
<feature type="transmembrane region" description="Helical" evidence="7">
    <location>
        <begin position="256"/>
        <end position="274"/>
    </location>
</feature>
<keyword evidence="3 7" id="KW-0812">Transmembrane</keyword>
<evidence type="ECO:0000313" key="8">
    <source>
        <dbReference type="EMBL" id="MBB5933018.1"/>
    </source>
</evidence>
<reference evidence="8 9" key="1">
    <citation type="submission" date="2020-08" db="EMBL/GenBank/DDBJ databases">
        <title>Genomic Encyclopedia of Type Strains, Phase III (KMG-III): the genomes of soil and plant-associated and newly described type strains.</title>
        <authorList>
            <person name="Whitman W."/>
        </authorList>
    </citation>
    <scope>NUCLEOTIDE SEQUENCE [LARGE SCALE GENOMIC DNA]</scope>
    <source>
        <strain evidence="8 9">CECT 8305</strain>
    </source>
</reference>
<evidence type="ECO:0000256" key="2">
    <source>
        <dbReference type="ARBA" id="ARBA00022475"/>
    </source>
</evidence>
<feature type="transmembrane region" description="Helical" evidence="7">
    <location>
        <begin position="77"/>
        <end position="102"/>
    </location>
</feature>
<feature type="transmembrane region" description="Helical" evidence="7">
    <location>
        <begin position="221"/>
        <end position="244"/>
    </location>
</feature>
<evidence type="ECO:0000256" key="5">
    <source>
        <dbReference type="ARBA" id="ARBA00023136"/>
    </source>
</evidence>
<accession>A0A7W9UVS5</accession>
<feature type="transmembrane region" description="Helical" evidence="7">
    <location>
        <begin position="280"/>
        <end position="299"/>
    </location>
</feature>
<feature type="region of interest" description="Disordered" evidence="6">
    <location>
        <begin position="374"/>
        <end position="480"/>
    </location>
</feature>
<name>A0A7W9UVS5_9ACTN</name>
<evidence type="ECO:0000256" key="4">
    <source>
        <dbReference type="ARBA" id="ARBA00022989"/>
    </source>
</evidence>
<dbReference type="PANTHER" id="PTHR23513:SF6">
    <property type="entry name" value="MAJOR FACILITATOR SUPERFAMILY ASSOCIATED DOMAIN-CONTAINING PROTEIN"/>
    <property type="match status" value="1"/>
</dbReference>
<dbReference type="Pfam" id="PF07690">
    <property type="entry name" value="MFS_1"/>
    <property type="match status" value="1"/>
</dbReference>